<gene>
    <name evidence="1" type="ORF">AQUCO_06600030v1</name>
</gene>
<reference evidence="1 2" key="1">
    <citation type="submission" date="2017-09" db="EMBL/GenBank/DDBJ databases">
        <title>WGS assembly of Aquilegia coerulea Goldsmith.</title>
        <authorList>
            <person name="Hodges S."/>
            <person name="Kramer E."/>
            <person name="Nordborg M."/>
            <person name="Tomkins J."/>
            <person name="Borevitz J."/>
            <person name="Derieg N."/>
            <person name="Yan J."/>
            <person name="Mihaltcheva S."/>
            <person name="Hayes R.D."/>
            <person name="Rokhsar D."/>
        </authorList>
    </citation>
    <scope>NUCLEOTIDE SEQUENCE [LARGE SCALE GENOMIC DNA]</scope>
    <source>
        <strain evidence="2">cv. Goldsmith</strain>
    </source>
</reference>
<proteinExistence type="predicted"/>
<evidence type="ECO:0000313" key="2">
    <source>
        <dbReference type="Proteomes" id="UP000230069"/>
    </source>
</evidence>
<protein>
    <submittedName>
        <fullName evidence="1">Uncharacterized protein</fullName>
    </submittedName>
</protein>
<name>A0A2G5CC37_AQUCA</name>
<evidence type="ECO:0000313" key="1">
    <source>
        <dbReference type="EMBL" id="PIA28825.1"/>
    </source>
</evidence>
<dbReference type="EMBL" id="KZ305083">
    <property type="protein sequence ID" value="PIA28825.1"/>
    <property type="molecule type" value="Genomic_DNA"/>
</dbReference>
<dbReference type="Proteomes" id="UP000230069">
    <property type="component" value="Unassembled WGS sequence"/>
</dbReference>
<accession>A0A2G5CC37</accession>
<dbReference type="AlphaFoldDB" id="A0A2G5CC37"/>
<dbReference type="InParanoid" id="A0A2G5CC37"/>
<organism evidence="1 2">
    <name type="scientific">Aquilegia coerulea</name>
    <name type="common">Rocky mountain columbine</name>
    <dbReference type="NCBI Taxonomy" id="218851"/>
    <lineage>
        <taxon>Eukaryota</taxon>
        <taxon>Viridiplantae</taxon>
        <taxon>Streptophyta</taxon>
        <taxon>Embryophyta</taxon>
        <taxon>Tracheophyta</taxon>
        <taxon>Spermatophyta</taxon>
        <taxon>Magnoliopsida</taxon>
        <taxon>Ranunculales</taxon>
        <taxon>Ranunculaceae</taxon>
        <taxon>Thalictroideae</taxon>
        <taxon>Aquilegia</taxon>
    </lineage>
</organism>
<sequence>MNFLICILMDVQFWSRCHLVLANLAEISFTFSTPQLKHLVIDRLNEGSDTPYMYRILISAPNLISFQCCDFTSHQYCFENIPSLEVASLNMIVEEKYNEEWDIVCSSLYKNRCQVYDQISQRAFTLTLNHHFLLLLQEL</sequence>
<keyword evidence="2" id="KW-1185">Reference proteome</keyword>